<feature type="compositionally biased region" description="Basic and acidic residues" evidence="1">
    <location>
        <begin position="39"/>
        <end position="51"/>
    </location>
</feature>
<dbReference type="EMBL" id="JACHGN010000024">
    <property type="protein sequence ID" value="MBB5138573.1"/>
    <property type="molecule type" value="Genomic_DNA"/>
</dbReference>
<keyword evidence="2" id="KW-1133">Transmembrane helix</keyword>
<evidence type="ECO:0000313" key="3">
    <source>
        <dbReference type="EMBL" id="MBB5138573.1"/>
    </source>
</evidence>
<feature type="region of interest" description="Disordered" evidence="1">
    <location>
        <begin position="37"/>
        <end position="56"/>
    </location>
</feature>
<comment type="caution">
    <text evidence="3">The sequence shown here is derived from an EMBL/GenBank/DDBJ whole genome shotgun (WGS) entry which is preliminary data.</text>
</comment>
<reference evidence="3 4" key="1">
    <citation type="submission" date="2020-08" db="EMBL/GenBank/DDBJ databases">
        <title>Genomic Encyclopedia of Type Strains, Phase IV (KMG-IV): sequencing the most valuable type-strain genomes for metagenomic binning, comparative biology and taxonomic classification.</title>
        <authorList>
            <person name="Goeker M."/>
        </authorList>
    </citation>
    <scope>NUCLEOTIDE SEQUENCE [LARGE SCALE GENOMIC DNA]</scope>
    <source>
        <strain evidence="3 4">DSM 45615</strain>
    </source>
</reference>
<name>A0A840PKV7_9ACTN</name>
<dbReference type="AlphaFoldDB" id="A0A840PKV7"/>
<dbReference type="Proteomes" id="UP000578449">
    <property type="component" value="Unassembled WGS sequence"/>
</dbReference>
<evidence type="ECO:0000313" key="4">
    <source>
        <dbReference type="Proteomes" id="UP000578449"/>
    </source>
</evidence>
<dbReference type="RefSeq" id="WP_185055444.1">
    <property type="nucleotide sequence ID" value="NZ_BAABIX010000025.1"/>
</dbReference>
<evidence type="ECO:0000256" key="2">
    <source>
        <dbReference type="SAM" id="Phobius"/>
    </source>
</evidence>
<accession>A0A840PKV7</accession>
<feature type="transmembrane region" description="Helical" evidence="2">
    <location>
        <begin position="62"/>
        <end position="85"/>
    </location>
</feature>
<keyword evidence="2" id="KW-0812">Transmembrane</keyword>
<keyword evidence="4" id="KW-1185">Reference proteome</keyword>
<protein>
    <submittedName>
        <fullName evidence="3">Uncharacterized protein</fullName>
    </submittedName>
</protein>
<gene>
    <name evidence="3" type="ORF">HNP84_008327</name>
</gene>
<sequence length="86" mass="9432">MKGRLGSLRRERRVLDEMERVLRRECPELEAAMTLLDAHAPRDGRGPDGGDRPAATGQEVGAWELVGVLAAMATFVMIMIAVTLWG</sequence>
<proteinExistence type="predicted"/>
<keyword evidence="2" id="KW-0472">Membrane</keyword>
<evidence type="ECO:0000256" key="1">
    <source>
        <dbReference type="SAM" id="MobiDB-lite"/>
    </source>
</evidence>
<organism evidence="3 4">
    <name type="scientific">Thermocatellispora tengchongensis</name>
    <dbReference type="NCBI Taxonomy" id="1073253"/>
    <lineage>
        <taxon>Bacteria</taxon>
        <taxon>Bacillati</taxon>
        <taxon>Actinomycetota</taxon>
        <taxon>Actinomycetes</taxon>
        <taxon>Streptosporangiales</taxon>
        <taxon>Streptosporangiaceae</taxon>
        <taxon>Thermocatellispora</taxon>
    </lineage>
</organism>